<reference evidence="7" key="1">
    <citation type="journal article" date="2019" name="Int. J. Syst. Evol. Microbiol.">
        <title>The Global Catalogue of Microorganisms (GCM) 10K type strain sequencing project: providing services to taxonomists for standard genome sequencing and annotation.</title>
        <authorList>
            <consortium name="The Broad Institute Genomics Platform"/>
            <consortium name="The Broad Institute Genome Sequencing Center for Infectious Disease"/>
            <person name="Wu L."/>
            <person name="Ma J."/>
        </authorList>
    </citation>
    <scope>NUCLEOTIDE SEQUENCE [LARGE SCALE GENOMIC DNA]</scope>
    <source>
        <strain evidence="7">JCM 31696</strain>
    </source>
</reference>
<keyword evidence="4 5" id="KW-0472">Membrane</keyword>
<comment type="subcellular location">
    <subcellularLocation>
        <location evidence="1">Cell membrane</location>
        <topology evidence="1">Multi-pass membrane protein</topology>
    </subcellularLocation>
</comment>
<evidence type="ECO:0000256" key="3">
    <source>
        <dbReference type="ARBA" id="ARBA00022989"/>
    </source>
</evidence>
<keyword evidence="6" id="KW-0547">Nucleotide-binding</keyword>
<dbReference type="Gene3D" id="1.20.1560.10">
    <property type="entry name" value="ABC transporter type 1, transmembrane domain"/>
    <property type="match status" value="1"/>
</dbReference>
<evidence type="ECO:0000256" key="4">
    <source>
        <dbReference type="ARBA" id="ARBA00023136"/>
    </source>
</evidence>
<evidence type="ECO:0000256" key="2">
    <source>
        <dbReference type="ARBA" id="ARBA00022692"/>
    </source>
</evidence>
<protein>
    <submittedName>
        <fullName evidence="6">ABC transporter ATP-binding protein</fullName>
    </submittedName>
</protein>
<feature type="transmembrane region" description="Helical" evidence="5">
    <location>
        <begin position="45"/>
        <end position="66"/>
    </location>
</feature>
<gene>
    <name evidence="6" type="ORF">ACFQ07_10445</name>
</gene>
<keyword evidence="7" id="KW-1185">Reference proteome</keyword>
<keyword evidence="3 5" id="KW-1133">Transmembrane helix</keyword>
<proteinExistence type="predicted"/>
<evidence type="ECO:0000256" key="1">
    <source>
        <dbReference type="ARBA" id="ARBA00004651"/>
    </source>
</evidence>
<evidence type="ECO:0000256" key="5">
    <source>
        <dbReference type="SAM" id="Phobius"/>
    </source>
</evidence>
<dbReference type="SUPFAM" id="SSF90123">
    <property type="entry name" value="ABC transporter transmembrane region"/>
    <property type="match status" value="1"/>
</dbReference>
<sequence>MPGMPGNGWQVMASFRRDSSVTQQRLKPGTVKRIAAYARPHTRDLGLFLGLNALGAVIVVANPLLLKAIIDRGIVPERHDLVIYLALGVAALALL</sequence>
<accession>A0ABW3CGE5</accession>
<dbReference type="Proteomes" id="UP001597083">
    <property type="component" value="Unassembled WGS sequence"/>
</dbReference>
<keyword evidence="6" id="KW-0067">ATP-binding</keyword>
<evidence type="ECO:0000313" key="6">
    <source>
        <dbReference type="EMBL" id="MFD0852646.1"/>
    </source>
</evidence>
<dbReference type="GO" id="GO:0005524">
    <property type="term" value="F:ATP binding"/>
    <property type="evidence" value="ECO:0007669"/>
    <property type="project" value="UniProtKB-KW"/>
</dbReference>
<organism evidence="6 7">
    <name type="scientific">Actinomadura adrarensis</name>
    <dbReference type="NCBI Taxonomy" id="1819600"/>
    <lineage>
        <taxon>Bacteria</taxon>
        <taxon>Bacillati</taxon>
        <taxon>Actinomycetota</taxon>
        <taxon>Actinomycetes</taxon>
        <taxon>Streptosporangiales</taxon>
        <taxon>Thermomonosporaceae</taxon>
        <taxon>Actinomadura</taxon>
    </lineage>
</organism>
<dbReference type="InterPro" id="IPR036640">
    <property type="entry name" value="ABC1_TM_sf"/>
</dbReference>
<keyword evidence="2 5" id="KW-0812">Transmembrane</keyword>
<comment type="caution">
    <text evidence="6">The sequence shown here is derived from an EMBL/GenBank/DDBJ whole genome shotgun (WGS) entry which is preliminary data.</text>
</comment>
<evidence type="ECO:0000313" key="7">
    <source>
        <dbReference type="Proteomes" id="UP001597083"/>
    </source>
</evidence>
<feature type="non-terminal residue" evidence="6">
    <location>
        <position position="95"/>
    </location>
</feature>
<dbReference type="EMBL" id="JBHTIR010001514">
    <property type="protein sequence ID" value="MFD0852646.1"/>
    <property type="molecule type" value="Genomic_DNA"/>
</dbReference>
<name>A0ABW3CGE5_9ACTN</name>